<comment type="caution">
    <text evidence="2">The sequence shown here is derived from an EMBL/GenBank/DDBJ whole genome shotgun (WGS) entry which is preliminary data.</text>
</comment>
<protein>
    <submittedName>
        <fullName evidence="2">Uncharacterized protein</fullName>
    </submittedName>
</protein>
<name>A0A3E1NMQ2_9BACT</name>
<dbReference type="EMBL" id="QTJV01000034">
    <property type="protein sequence ID" value="RFM29209.1"/>
    <property type="molecule type" value="Genomic_DNA"/>
</dbReference>
<dbReference type="RefSeq" id="WP_116857844.1">
    <property type="nucleotide sequence ID" value="NZ_QTJV01000034.1"/>
</dbReference>
<evidence type="ECO:0000256" key="1">
    <source>
        <dbReference type="SAM" id="Coils"/>
    </source>
</evidence>
<evidence type="ECO:0000313" key="2">
    <source>
        <dbReference type="EMBL" id="RFM29209.1"/>
    </source>
</evidence>
<gene>
    <name evidence="2" type="ORF">DXN04_33835</name>
</gene>
<accession>A0A3E1NMQ2</accession>
<keyword evidence="3" id="KW-1185">Reference proteome</keyword>
<feature type="coiled-coil region" evidence="1">
    <location>
        <begin position="11"/>
        <end position="62"/>
    </location>
</feature>
<dbReference type="Proteomes" id="UP000261174">
    <property type="component" value="Unassembled WGS sequence"/>
</dbReference>
<evidence type="ECO:0000313" key="3">
    <source>
        <dbReference type="Proteomes" id="UP000261174"/>
    </source>
</evidence>
<dbReference type="AlphaFoldDB" id="A0A3E1NMQ2"/>
<keyword evidence="1" id="KW-0175">Coiled coil</keyword>
<reference evidence="2 3" key="1">
    <citation type="submission" date="2018-08" db="EMBL/GenBank/DDBJ databases">
        <title>Chitinophaga sp. K20C18050901, a novel bacterium isolated from forest soil.</title>
        <authorList>
            <person name="Wang C."/>
        </authorList>
    </citation>
    <scope>NUCLEOTIDE SEQUENCE [LARGE SCALE GENOMIC DNA]</scope>
    <source>
        <strain evidence="2 3">K20C18050901</strain>
    </source>
</reference>
<proteinExistence type="predicted"/>
<organism evidence="2 3">
    <name type="scientific">Chitinophaga silvisoli</name>
    <dbReference type="NCBI Taxonomy" id="2291814"/>
    <lineage>
        <taxon>Bacteria</taxon>
        <taxon>Pseudomonadati</taxon>
        <taxon>Bacteroidota</taxon>
        <taxon>Chitinophagia</taxon>
        <taxon>Chitinophagales</taxon>
        <taxon>Chitinophagaceae</taxon>
        <taxon>Chitinophaga</taxon>
    </lineage>
</organism>
<sequence length="78" mass="8956">MSESAANINYKELYEASIMMVQQLNKSLEQQQKSNQSLQEQVTQLQYQLQQLTKLLKGFKSERFLPSAVSKFTAGVRV</sequence>